<dbReference type="PANTHER" id="PTHR43649:SF12">
    <property type="entry name" value="DIACETYLCHITOBIOSE BINDING PROTEIN DASA"/>
    <property type="match status" value="1"/>
</dbReference>
<dbReference type="EMBL" id="PPTS01000005">
    <property type="protein sequence ID" value="RDB64964.1"/>
    <property type="molecule type" value="Genomic_DNA"/>
</dbReference>
<name>A0A369M0M7_9ACTN</name>
<evidence type="ECO:0000256" key="1">
    <source>
        <dbReference type="SAM" id="SignalP"/>
    </source>
</evidence>
<proteinExistence type="predicted"/>
<dbReference type="SUPFAM" id="SSF53850">
    <property type="entry name" value="Periplasmic binding protein-like II"/>
    <property type="match status" value="1"/>
</dbReference>
<sequence length="493" mass="52209">MKRGRIFGAVATFALAGALACAGCAGGGQGASTDAGKASVLDPADPVQVELWTYYNGTQQQAFEDLVKEFNAGRGKDTGVVVTSSSQGGVNDLAAAVTDSAQELVGSEAMPDAFLSYSDTASVIDELGRVADLSPYLTDDEKAQYVDSFIEEGDINGDGSLKVFPVGKSTETLQINLTDWQKFADATGSTLEELSTIEGITAVAQRYYEWTDAQTPDAAGDGRPFFGRDAMANYLIMGSRQLGHDVFDIEGGACSLDLDRTTMKKLWDNYYVPMVQGWFSAEGKFRSDAVKTGDLVCYVGSSSSVVYFPKTVTVDDNTSYPIELAALSNPTFKDGKPCAPQQGAGFVVAKSDEKKEAACVEFLKWFTDKEQNTAFSISAGYVPVKKDALTLDNLQKAAESVEGTSENYLVNLPATLDTIEAGVYANPPFKGGVEARAVLEKALSDKAVADRAAVAAAVEGGATPEEAVAPYLEDAVFDAWLADLTAKLEAAIA</sequence>
<dbReference type="InterPro" id="IPR006059">
    <property type="entry name" value="SBP"/>
</dbReference>
<dbReference type="RefSeq" id="WP_114569042.1">
    <property type="nucleotide sequence ID" value="NZ_CABMMS010000005.1"/>
</dbReference>
<accession>A0A369M0M7</accession>
<dbReference type="InterPro" id="IPR050490">
    <property type="entry name" value="Bact_solute-bd_prot1"/>
</dbReference>
<protein>
    <submittedName>
        <fullName evidence="2">ABC transporter substrate-binding protein</fullName>
    </submittedName>
</protein>
<feature type="signal peptide" evidence="1">
    <location>
        <begin position="1"/>
        <end position="22"/>
    </location>
</feature>
<dbReference type="PROSITE" id="PS51257">
    <property type="entry name" value="PROKAR_LIPOPROTEIN"/>
    <property type="match status" value="1"/>
</dbReference>
<dbReference type="GeneID" id="78359949"/>
<comment type="caution">
    <text evidence="2">The sequence shown here is derived from an EMBL/GenBank/DDBJ whole genome shotgun (WGS) entry which is preliminary data.</text>
</comment>
<dbReference type="OrthoDB" id="2515880at2"/>
<dbReference type="AlphaFoldDB" id="A0A369M0M7"/>
<organism evidence="2 3">
    <name type="scientific">Gordonibacter pamelaeae</name>
    <dbReference type="NCBI Taxonomy" id="471189"/>
    <lineage>
        <taxon>Bacteria</taxon>
        <taxon>Bacillati</taxon>
        <taxon>Actinomycetota</taxon>
        <taxon>Coriobacteriia</taxon>
        <taxon>Eggerthellales</taxon>
        <taxon>Eggerthellaceae</taxon>
        <taxon>Gordonibacter</taxon>
    </lineage>
</organism>
<keyword evidence="1" id="KW-0732">Signal</keyword>
<dbReference type="PANTHER" id="PTHR43649">
    <property type="entry name" value="ARABINOSE-BINDING PROTEIN-RELATED"/>
    <property type="match status" value="1"/>
</dbReference>
<reference evidence="2 3" key="1">
    <citation type="journal article" date="2018" name="Elife">
        <title>Discovery and characterization of a prevalent human gut bacterial enzyme sufficient for the inactivation of a family of plant toxins.</title>
        <authorList>
            <person name="Koppel N."/>
            <person name="Bisanz J.E."/>
            <person name="Pandelia M.E."/>
            <person name="Turnbaugh P.J."/>
            <person name="Balskus E.P."/>
        </authorList>
    </citation>
    <scope>NUCLEOTIDE SEQUENCE [LARGE SCALE GENOMIC DNA]</scope>
    <source>
        <strain evidence="2 3">3C</strain>
    </source>
</reference>
<evidence type="ECO:0000313" key="2">
    <source>
        <dbReference type="EMBL" id="RDB64964.1"/>
    </source>
</evidence>
<evidence type="ECO:0000313" key="3">
    <source>
        <dbReference type="Proteomes" id="UP000254000"/>
    </source>
</evidence>
<dbReference type="Gene3D" id="3.40.190.10">
    <property type="entry name" value="Periplasmic binding protein-like II"/>
    <property type="match status" value="1"/>
</dbReference>
<gene>
    <name evidence="2" type="ORF">C1877_09625</name>
</gene>
<feature type="chain" id="PRO_5039069893" evidence="1">
    <location>
        <begin position="23"/>
        <end position="493"/>
    </location>
</feature>
<keyword evidence="3" id="KW-1185">Reference proteome</keyword>
<dbReference type="Proteomes" id="UP000254000">
    <property type="component" value="Unassembled WGS sequence"/>
</dbReference>
<dbReference type="Pfam" id="PF13416">
    <property type="entry name" value="SBP_bac_8"/>
    <property type="match status" value="1"/>
</dbReference>